<reference evidence="1" key="1">
    <citation type="submission" date="2024-12" db="EMBL/GenBank/DDBJ databases">
        <authorList>
            <person name="Wu N."/>
        </authorList>
    </citation>
    <scope>NUCLEOTIDE SEQUENCE</scope>
    <source>
        <strain evidence="1">P15</strain>
    </source>
</reference>
<accession>A0ACC7P1G0</accession>
<protein>
    <submittedName>
        <fullName evidence="1">TetR/AcrR family transcriptional regulator</fullName>
    </submittedName>
</protein>
<name>A0ACC7P1G0_9BACL</name>
<organism evidence="1 2">
    <name type="scientific">Paenibacillus mesotrionivorans</name>
    <dbReference type="NCBI Taxonomy" id="3160968"/>
    <lineage>
        <taxon>Bacteria</taxon>
        <taxon>Bacillati</taxon>
        <taxon>Bacillota</taxon>
        <taxon>Bacilli</taxon>
        <taxon>Bacillales</taxon>
        <taxon>Paenibacillaceae</taxon>
        <taxon>Paenibacillus</taxon>
    </lineage>
</organism>
<dbReference type="Proteomes" id="UP001631969">
    <property type="component" value="Unassembled WGS sequence"/>
</dbReference>
<evidence type="ECO:0000313" key="2">
    <source>
        <dbReference type="Proteomes" id="UP001631969"/>
    </source>
</evidence>
<gene>
    <name evidence="1" type="ORF">ACI1P1_19910</name>
</gene>
<comment type="caution">
    <text evidence="1">The sequence shown here is derived from an EMBL/GenBank/DDBJ whole genome shotgun (WGS) entry which is preliminary data.</text>
</comment>
<proteinExistence type="predicted"/>
<sequence length="196" mass="21739">MGKRAEQHEHRRLQLLQIALDQFITKGFHGTSTREISRIAGISSGLMFNYFSTKESLFEALVEIGCSKMILEAEAGEGVSPLVLLEKQVRGLLHMIAERPQAAKMFVFMAYASYNAQAISPIAGALLTNHNLIEQCVPLIEEGQRLGEIRPGHPMALSMAFWCSIQGIAQELALTPGNPLPEADWLLDILRAREVR</sequence>
<dbReference type="EMBL" id="JBJURJ010000013">
    <property type="protein sequence ID" value="MFM9330570.1"/>
    <property type="molecule type" value="Genomic_DNA"/>
</dbReference>
<evidence type="ECO:0000313" key="1">
    <source>
        <dbReference type="EMBL" id="MFM9330570.1"/>
    </source>
</evidence>
<keyword evidence="2" id="KW-1185">Reference proteome</keyword>